<dbReference type="PANTHER" id="PTHR22576">
    <property type="entry name" value="MUCOSA ASSOCIATED LYMPHOID TISSUE LYMPHOMA TRANSLOCATION PROTEIN 1/PARACASPASE"/>
    <property type="match status" value="1"/>
</dbReference>
<feature type="region of interest" description="Disordered" evidence="3">
    <location>
        <begin position="100"/>
        <end position="139"/>
    </location>
</feature>
<dbReference type="SMART" id="SM00115">
    <property type="entry name" value="CASc"/>
    <property type="match status" value="1"/>
</dbReference>
<dbReference type="SUPFAM" id="SSF52129">
    <property type="entry name" value="Caspase-like"/>
    <property type="match status" value="1"/>
</dbReference>
<proteinExistence type="inferred from homology"/>
<dbReference type="InterPro" id="IPR001309">
    <property type="entry name" value="Pept_C14_p20"/>
</dbReference>
<dbReference type="InterPro" id="IPR011029">
    <property type="entry name" value="DEATH-like_dom_sf"/>
</dbReference>
<dbReference type="InterPro" id="IPR002138">
    <property type="entry name" value="Pept_C14_p10"/>
</dbReference>
<reference evidence="6" key="1">
    <citation type="submission" date="2022-11" db="EMBL/GenBank/DDBJ databases">
        <title>Centuries of genome instability and evolution in soft-shell clam transmissible cancer (bioRxiv).</title>
        <authorList>
            <person name="Hart S.F.M."/>
            <person name="Yonemitsu M.A."/>
            <person name="Giersch R.M."/>
            <person name="Beal B.F."/>
            <person name="Arriagada G."/>
            <person name="Davis B.W."/>
            <person name="Ostrander E.A."/>
            <person name="Goff S.P."/>
            <person name="Metzger M.J."/>
        </authorList>
    </citation>
    <scope>NUCLEOTIDE SEQUENCE</scope>
    <source>
        <strain evidence="6">MELC-2E11</strain>
        <tissue evidence="6">Siphon/mantle</tissue>
    </source>
</reference>
<evidence type="ECO:0000313" key="7">
    <source>
        <dbReference type="Proteomes" id="UP001164746"/>
    </source>
</evidence>
<sequence length="363" mass="41435">MEEEARILHTNLKTYIKDEIETNSDQYHAFVESMKGYGVPKGRLANAKTLYDKFVLLENFGKLGVGNYDSLRDMVKSSGLDELLPKINETDNEIKKLRAVSGGSTHHTAHKRHHDVSPGASRPPAEDDPLWTRDSDGRGRYDTKGKKGYLLIVNYSDKREGSKRDVEILRAFFKDMLKFDVHEASDLTLEKLEQKFSDVKKRLNDTISKDNLYCFVCAIMSHGDKDGIATADGKPKVFLIQTCRGKEYQDGEQVEDDDISDVTEENDDVIEDDISVTVPNDADTLIAYSSTPGYKSTRMEVRGSWFITACVRAFLKFYRTDHLEDMLVTVREQVAEKDRKDSKKQMPCVWTSLTKRLFFKRNA</sequence>
<accession>A0ABY7FD03</accession>
<name>A0ABY7FD03_MYAAR</name>
<feature type="domain" description="Caspase family p10" evidence="4">
    <location>
        <begin position="274"/>
        <end position="361"/>
    </location>
</feature>
<dbReference type="PROSITE" id="PS50208">
    <property type="entry name" value="CASPASE_P20"/>
    <property type="match status" value="1"/>
</dbReference>
<dbReference type="Proteomes" id="UP001164746">
    <property type="component" value="Chromosome 11"/>
</dbReference>
<feature type="domain" description="Caspase family p20" evidence="5">
    <location>
        <begin position="159"/>
        <end position="247"/>
    </location>
</feature>
<evidence type="ECO:0000256" key="3">
    <source>
        <dbReference type="SAM" id="MobiDB-lite"/>
    </source>
</evidence>
<protein>
    <submittedName>
        <fullName evidence="6">CASP7-like protein</fullName>
    </submittedName>
</protein>
<keyword evidence="7" id="KW-1185">Reference proteome</keyword>
<dbReference type="PROSITE" id="PS50207">
    <property type="entry name" value="CASPASE_P10"/>
    <property type="match status" value="1"/>
</dbReference>
<dbReference type="Pfam" id="PF00656">
    <property type="entry name" value="Peptidase_C14"/>
    <property type="match status" value="2"/>
</dbReference>
<evidence type="ECO:0000259" key="4">
    <source>
        <dbReference type="PROSITE" id="PS50207"/>
    </source>
</evidence>
<evidence type="ECO:0000256" key="1">
    <source>
        <dbReference type="ARBA" id="ARBA00010134"/>
    </source>
</evidence>
<organism evidence="6 7">
    <name type="scientific">Mya arenaria</name>
    <name type="common">Soft-shell clam</name>
    <dbReference type="NCBI Taxonomy" id="6604"/>
    <lineage>
        <taxon>Eukaryota</taxon>
        <taxon>Metazoa</taxon>
        <taxon>Spiralia</taxon>
        <taxon>Lophotrochozoa</taxon>
        <taxon>Mollusca</taxon>
        <taxon>Bivalvia</taxon>
        <taxon>Autobranchia</taxon>
        <taxon>Heteroconchia</taxon>
        <taxon>Euheterodonta</taxon>
        <taxon>Imparidentia</taxon>
        <taxon>Neoheterodontei</taxon>
        <taxon>Myida</taxon>
        <taxon>Myoidea</taxon>
        <taxon>Myidae</taxon>
        <taxon>Mya</taxon>
    </lineage>
</organism>
<dbReference type="Gene3D" id="1.10.533.10">
    <property type="entry name" value="Death Domain, Fas"/>
    <property type="match status" value="1"/>
</dbReference>
<dbReference type="Gene3D" id="3.40.50.1460">
    <property type="match status" value="2"/>
</dbReference>
<evidence type="ECO:0000259" key="5">
    <source>
        <dbReference type="PROSITE" id="PS50208"/>
    </source>
</evidence>
<dbReference type="InterPro" id="IPR029030">
    <property type="entry name" value="Caspase-like_dom_sf"/>
</dbReference>
<dbReference type="EMBL" id="CP111022">
    <property type="protein sequence ID" value="WAR19472.1"/>
    <property type="molecule type" value="Genomic_DNA"/>
</dbReference>
<dbReference type="PANTHER" id="PTHR22576:SF41">
    <property type="entry name" value="CASPASE 14, APOPTOSIS-RELATED CYSTEINE PEPTIDASE"/>
    <property type="match status" value="1"/>
</dbReference>
<dbReference type="InterPro" id="IPR011600">
    <property type="entry name" value="Pept_C14_caspase"/>
</dbReference>
<dbReference type="InterPro" id="IPR052039">
    <property type="entry name" value="Caspase-related_regulators"/>
</dbReference>
<evidence type="ECO:0000256" key="2">
    <source>
        <dbReference type="RuleBase" id="RU003971"/>
    </source>
</evidence>
<comment type="similarity">
    <text evidence="1 2">Belongs to the peptidase C14A family.</text>
</comment>
<dbReference type="InterPro" id="IPR015917">
    <property type="entry name" value="Pept_C14A"/>
</dbReference>
<feature type="compositionally biased region" description="Basic and acidic residues" evidence="3">
    <location>
        <begin position="130"/>
        <end position="139"/>
    </location>
</feature>
<gene>
    <name evidence="6" type="ORF">MAR_001310</name>
</gene>
<evidence type="ECO:0000313" key="6">
    <source>
        <dbReference type="EMBL" id="WAR19472.1"/>
    </source>
</evidence>